<dbReference type="GO" id="GO:0046983">
    <property type="term" value="F:protein dimerization activity"/>
    <property type="evidence" value="ECO:0007669"/>
    <property type="project" value="InterPro"/>
</dbReference>
<dbReference type="InterPro" id="IPR008906">
    <property type="entry name" value="HATC_C_dom"/>
</dbReference>
<dbReference type="EMBL" id="CAJOBC010084179">
    <property type="protein sequence ID" value="CAF4313009.1"/>
    <property type="molecule type" value="Genomic_DNA"/>
</dbReference>
<dbReference type="PANTHER" id="PTHR45749">
    <property type="match status" value="1"/>
</dbReference>
<sequence>MAKSNLEAVKILIDCVKYLSRQDIAFRGHVEEEGNFYQLVQLLSKHNLVLKQWLNDVHNRPYKIMADSTPDSNRQDMLTIFVQFADDNLEPQERFVSIKELRLKTGDGIANHILEVLNELQLDPDRLVAQSYDYANNMSGQLNGVQAKISDKLQRKIKYIPCSGHRSNTVVKHACEASLDINCLVGTLQNIYNFFTFEYKKITSTIRWGGKYQALKAVYESFREIVETLDEITDDSENFDKDTRNEANSINTNMKTFNFITYLIFMKNLMSTTNAITNHFQGEKLDLLTTGELLDRTTKLLERERNNDDNLNNLITMSENMSKSYEIDPDKEFNYKQRRRRPPKRIDENPQTAHKFTRLQYYTNSFRQVLDRLILQYKEVLSSIDSNLESLSKLAPEYITNLSQQDVVNICQMTKTDDSNLLYGEIQLFKTKIAKECVTITDASLFISQRKSTIPRLYQAYRYLLSIPVTVASNERSFSKVKIIKNRLRTTMDDERLQALLSCSIGTVLVDAMNTQELVERWSRNKSGRRI</sequence>
<evidence type="ECO:0000259" key="1">
    <source>
        <dbReference type="Pfam" id="PF05699"/>
    </source>
</evidence>
<evidence type="ECO:0000313" key="2">
    <source>
        <dbReference type="EMBL" id="CAF1435572.1"/>
    </source>
</evidence>
<feature type="domain" description="HAT C-terminal dimerisation" evidence="1">
    <location>
        <begin position="442"/>
        <end position="502"/>
    </location>
</feature>
<comment type="caution">
    <text evidence="2">The sequence shown here is derived from an EMBL/GenBank/DDBJ whole genome shotgun (WGS) entry which is preliminary data.</text>
</comment>
<keyword evidence="4" id="KW-1185">Reference proteome</keyword>
<proteinExistence type="predicted"/>
<name>A0A815NWE9_9BILA</name>
<accession>A0A815NWE9</accession>
<gene>
    <name evidence="2" type="ORF">GPM918_LOCUS34171</name>
    <name evidence="3" type="ORF">SRO942_LOCUS34868</name>
</gene>
<reference evidence="2" key="1">
    <citation type="submission" date="2021-02" db="EMBL/GenBank/DDBJ databases">
        <authorList>
            <person name="Nowell W R."/>
        </authorList>
    </citation>
    <scope>NUCLEOTIDE SEQUENCE</scope>
</reference>
<dbReference type="SUPFAM" id="SSF53098">
    <property type="entry name" value="Ribonuclease H-like"/>
    <property type="match status" value="1"/>
</dbReference>
<dbReference type="PANTHER" id="PTHR45749:SF21">
    <property type="entry name" value="DUF4371 DOMAIN-CONTAINING PROTEIN"/>
    <property type="match status" value="1"/>
</dbReference>
<evidence type="ECO:0000313" key="4">
    <source>
        <dbReference type="Proteomes" id="UP000663829"/>
    </source>
</evidence>
<dbReference type="OrthoDB" id="1750591at2759"/>
<dbReference type="Proteomes" id="UP000681722">
    <property type="component" value="Unassembled WGS sequence"/>
</dbReference>
<organism evidence="2 4">
    <name type="scientific">Didymodactylos carnosus</name>
    <dbReference type="NCBI Taxonomy" id="1234261"/>
    <lineage>
        <taxon>Eukaryota</taxon>
        <taxon>Metazoa</taxon>
        <taxon>Spiralia</taxon>
        <taxon>Gnathifera</taxon>
        <taxon>Rotifera</taxon>
        <taxon>Eurotatoria</taxon>
        <taxon>Bdelloidea</taxon>
        <taxon>Philodinida</taxon>
        <taxon>Philodinidae</taxon>
        <taxon>Didymodactylos</taxon>
    </lineage>
</organism>
<dbReference type="Pfam" id="PF05699">
    <property type="entry name" value="Dimer_Tnp_hAT"/>
    <property type="match status" value="1"/>
</dbReference>
<dbReference type="EMBL" id="CAJNOQ010018739">
    <property type="protein sequence ID" value="CAF1435572.1"/>
    <property type="molecule type" value="Genomic_DNA"/>
</dbReference>
<dbReference type="Proteomes" id="UP000663829">
    <property type="component" value="Unassembled WGS sequence"/>
</dbReference>
<dbReference type="InterPro" id="IPR012337">
    <property type="entry name" value="RNaseH-like_sf"/>
</dbReference>
<evidence type="ECO:0000313" key="3">
    <source>
        <dbReference type="EMBL" id="CAF4313009.1"/>
    </source>
</evidence>
<dbReference type="AlphaFoldDB" id="A0A815NWE9"/>
<protein>
    <recommendedName>
        <fullName evidence="1">HAT C-terminal dimerisation domain-containing protein</fullName>
    </recommendedName>
</protein>